<organism evidence="2 3">
    <name type="scientific">Paenibacillus forsythiae</name>
    <dbReference type="NCBI Taxonomy" id="365616"/>
    <lineage>
        <taxon>Bacteria</taxon>
        <taxon>Bacillati</taxon>
        <taxon>Bacillota</taxon>
        <taxon>Bacilli</taxon>
        <taxon>Bacillales</taxon>
        <taxon>Paenibacillaceae</taxon>
        <taxon>Paenibacillus</taxon>
    </lineage>
</organism>
<sequence>MMLALLVGLPLVAGILYANTVSILIKIKKGEETFENTAWGAVLFGALVLGFIFLVFVSR</sequence>
<keyword evidence="1" id="KW-0812">Transmembrane</keyword>
<keyword evidence="1" id="KW-1133">Transmembrane helix</keyword>
<feature type="transmembrane region" description="Helical" evidence="1">
    <location>
        <begin position="37"/>
        <end position="57"/>
    </location>
</feature>
<comment type="caution">
    <text evidence="2">The sequence shown here is derived from an EMBL/GenBank/DDBJ whole genome shotgun (WGS) entry which is preliminary data.</text>
</comment>
<proteinExistence type="predicted"/>
<gene>
    <name evidence="2" type="ORF">J2Z22_003338</name>
</gene>
<protein>
    <submittedName>
        <fullName evidence="2">Uncharacterized protein</fullName>
    </submittedName>
</protein>
<reference evidence="2 3" key="1">
    <citation type="submission" date="2023-07" db="EMBL/GenBank/DDBJ databases">
        <title>Genomic Encyclopedia of Type Strains, Phase IV (KMG-IV): sequencing the most valuable type-strain genomes for metagenomic binning, comparative biology and taxonomic classification.</title>
        <authorList>
            <person name="Goeker M."/>
        </authorList>
    </citation>
    <scope>NUCLEOTIDE SEQUENCE [LARGE SCALE GENOMIC DNA]</scope>
    <source>
        <strain evidence="2 3">T98</strain>
    </source>
</reference>
<dbReference type="Proteomes" id="UP001248709">
    <property type="component" value="Unassembled WGS sequence"/>
</dbReference>
<dbReference type="EMBL" id="JAUSUY010000014">
    <property type="protein sequence ID" value="MDT3427762.1"/>
    <property type="molecule type" value="Genomic_DNA"/>
</dbReference>
<accession>A0ABU3HAB6</accession>
<keyword evidence="1" id="KW-0472">Membrane</keyword>
<keyword evidence="3" id="KW-1185">Reference proteome</keyword>
<name>A0ABU3HAB6_9BACL</name>
<evidence type="ECO:0000313" key="2">
    <source>
        <dbReference type="EMBL" id="MDT3427762.1"/>
    </source>
</evidence>
<dbReference type="RefSeq" id="WP_025697872.1">
    <property type="nucleotide sequence ID" value="NZ_JAUSUY010000014.1"/>
</dbReference>
<evidence type="ECO:0000313" key="3">
    <source>
        <dbReference type="Proteomes" id="UP001248709"/>
    </source>
</evidence>
<evidence type="ECO:0000256" key="1">
    <source>
        <dbReference type="SAM" id="Phobius"/>
    </source>
</evidence>